<evidence type="ECO:0000313" key="2">
    <source>
        <dbReference type="Proteomes" id="UP001231649"/>
    </source>
</evidence>
<protein>
    <submittedName>
        <fullName evidence="1">Uncharacterized protein</fullName>
    </submittedName>
</protein>
<dbReference type="Proteomes" id="UP001231649">
    <property type="component" value="Chromosome 7"/>
</dbReference>
<gene>
    <name evidence="1" type="ORF">PYW08_015542</name>
</gene>
<keyword evidence="2" id="KW-1185">Reference proteome</keyword>
<accession>A0ACC2QVW9</accession>
<name>A0ACC2QVW9_9NEOP</name>
<reference evidence="1" key="1">
    <citation type="submission" date="2023-03" db="EMBL/GenBank/DDBJ databases">
        <title>Chromosome-level genomes of two armyworms, Mythimna separata and Mythimna loreyi, provide insights into the biosynthesis and reception of sex pheromones.</title>
        <authorList>
            <person name="Zhao H."/>
        </authorList>
    </citation>
    <scope>NUCLEOTIDE SEQUENCE</scope>
    <source>
        <strain evidence="1">BeijingLab</strain>
    </source>
</reference>
<comment type="caution">
    <text evidence="1">The sequence shown here is derived from an EMBL/GenBank/DDBJ whole genome shotgun (WGS) entry which is preliminary data.</text>
</comment>
<dbReference type="EMBL" id="CM056783">
    <property type="protein sequence ID" value="KAJ8727145.1"/>
    <property type="molecule type" value="Genomic_DNA"/>
</dbReference>
<evidence type="ECO:0000313" key="1">
    <source>
        <dbReference type="EMBL" id="KAJ8727145.1"/>
    </source>
</evidence>
<sequence length="103" mass="11132">MTMKAVIFLIAIGTAIATLGPADKVPTMLEHATPADVLLYLYDVVLMSHTSKSLNEQGSSLRTPKCPEHMTRTASGCVQSGVTNDGVYDILYDEHTQAPESKH</sequence>
<proteinExistence type="predicted"/>
<organism evidence="1 2">
    <name type="scientific">Mythimna loreyi</name>
    <dbReference type="NCBI Taxonomy" id="667449"/>
    <lineage>
        <taxon>Eukaryota</taxon>
        <taxon>Metazoa</taxon>
        <taxon>Ecdysozoa</taxon>
        <taxon>Arthropoda</taxon>
        <taxon>Hexapoda</taxon>
        <taxon>Insecta</taxon>
        <taxon>Pterygota</taxon>
        <taxon>Neoptera</taxon>
        <taxon>Endopterygota</taxon>
        <taxon>Lepidoptera</taxon>
        <taxon>Glossata</taxon>
        <taxon>Ditrysia</taxon>
        <taxon>Noctuoidea</taxon>
        <taxon>Noctuidae</taxon>
        <taxon>Noctuinae</taxon>
        <taxon>Hadenini</taxon>
        <taxon>Mythimna</taxon>
    </lineage>
</organism>